<keyword evidence="6 12" id="KW-0812">Transmembrane</keyword>
<comment type="similarity">
    <text evidence="3 12">Belongs to the complex I subunit 1 family.</text>
</comment>
<evidence type="ECO:0000256" key="10">
    <source>
        <dbReference type="ARBA" id="ARBA00023128"/>
    </source>
</evidence>
<comment type="function">
    <text evidence="1">Core subunit of the mitochondrial membrane respiratory chain NADH dehydrogenase (Complex I) that is believed to belong to the minimal assembly required for catalysis. Complex I functions in the transfer of electrons from NADH to the respiratory chain. The immediate electron acceptor for the enzyme is believed to be ubiquinone.</text>
</comment>
<reference evidence="15" key="2">
    <citation type="journal article" date="2022" name="Syst. Entomol.">
        <title>Massive gene rearrangements of mitochondrial genomes and implications for the phylogeny of Trichoptera (Insecta).</title>
        <authorList>
            <person name="Ge X."/>
            <person name="Peng L."/>
            <person name="Vogler A.P."/>
            <person name="Morse J.C."/>
            <person name="Yang L."/>
            <person name="Sun C."/>
            <person name="Wang B."/>
        </authorList>
    </citation>
    <scope>NUCLEOTIDE SEQUENCE</scope>
</reference>
<dbReference type="RefSeq" id="YP_010586484.1">
    <property type="nucleotide sequence ID" value="NC_069278.1"/>
</dbReference>
<dbReference type="GeneID" id="77426381"/>
<feature type="transmembrane region" description="Helical" evidence="14">
    <location>
        <begin position="78"/>
        <end position="99"/>
    </location>
</feature>
<dbReference type="GO" id="GO:0009060">
    <property type="term" value="P:aerobic respiration"/>
    <property type="evidence" value="ECO:0007669"/>
    <property type="project" value="TreeGrafter"/>
</dbReference>
<evidence type="ECO:0000256" key="2">
    <source>
        <dbReference type="ARBA" id="ARBA00004448"/>
    </source>
</evidence>
<evidence type="ECO:0000256" key="14">
    <source>
        <dbReference type="SAM" id="Phobius"/>
    </source>
</evidence>
<organism evidence="15">
    <name type="scientific">Pseudoneureclipsis achim</name>
    <dbReference type="NCBI Taxonomy" id="623285"/>
    <lineage>
        <taxon>Eukaryota</taxon>
        <taxon>Metazoa</taxon>
        <taxon>Ecdysozoa</taxon>
        <taxon>Arthropoda</taxon>
        <taxon>Hexapoda</taxon>
        <taxon>Insecta</taxon>
        <taxon>Pterygota</taxon>
        <taxon>Neoptera</taxon>
        <taxon>Endopterygota</taxon>
        <taxon>Trichoptera</taxon>
        <taxon>Annulipalpia</taxon>
        <taxon>Psychomyioidea</taxon>
        <taxon>Polycentropodidae</taxon>
        <taxon>Pseudoneurclipsinae</taxon>
        <taxon>Pseudoneureclipsis</taxon>
    </lineage>
</organism>
<evidence type="ECO:0000256" key="3">
    <source>
        <dbReference type="ARBA" id="ARBA00010535"/>
    </source>
</evidence>
<dbReference type="GO" id="GO:0008137">
    <property type="term" value="F:NADH dehydrogenase (ubiquinone) activity"/>
    <property type="evidence" value="ECO:0007669"/>
    <property type="project" value="UniProtKB-EC"/>
</dbReference>
<keyword evidence="9 13" id="KW-0830">Ubiquinone</keyword>
<evidence type="ECO:0000256" key="12">
    <source>
        <dbReference type="RuleBase" id="RU000471"/>
    </source>
</evidence>
<keyword evidence="12" id="KW-0520">NAD</keyword>
<evidence type="ECO:0000256" key="11">
    <source>
        <dbReference type="ARBA" id="ARBA00023136"/>
    </source>
</evidence>
<accession>A0A9E8LP76</accession>
<evidence type="ECO:0000256" key="7">
    <source>
        <dbReference type="ARBA" id="ARBA00022792"/>
    </source>
</evidence>
<evidence type="ECO:0000256" key="8">
    <source>
        <dbReference type="ARBA" id="ARBA00022989"/>
    </source>
</evidence>
<comment type="subcellular location">
    <subcellularLocation>
        <location evidence="2 12">Mitochondrion inner membrane</location>
        <topology evidence="2 12">Multi-pass membrane protein</topology>
    </subcellularLocation>
</comment>
<dbReference type="InterPro" id="IPR018086">
    <property type="entry name" value="NADH_UbQ_OxRdtase_su1_CS"/>
</dbReference>
<dbReference type="PANTHER" id="PTHR11432:SF3">
    <property type="entry name" value="NADH-UBIQUINONE OXIDOREDUCTASE CHAIN 1"/>
    <property type="match status" value="1"/>
</dbReference>
<dbReference type="GO" id="GO:0005743">
    <property type="term" value="C:mitochondrial inner membrane"/>
    <property type="evidence" value="ECO:0007669"/>
    <property type="project" value="UniProtKB-SubCell"/>
</dbReference>
<evidence type="ECO:0000256" key="6">
    <source>
        <dbReference type="ARBA" id="ARBA00022692"/>
    </source>
</evidence>
<geneLocation type="mitochondrion" evidence="15"/>
<dbReference type="AlphaFoldDB" id="A0A9E8LP76"/>
<protein>
    <recommendedName>
        <fullName evidence="4 13">NADH-ubiquinone oxidoreductase chain 1</fullName>
        <ecNumber evidence="13">7.1.1.2</ecNumber>
    </recommendedName>
</protein>
<evidence type="ECO:0000256" key="1">
    <source>
        <dbReference type="ARBA" id="ARBA00003257"/>
    </source>
</evidence>
<feature type="transmembrane region" description="Helical" evidence="14">
    <location>
        <begin position="258"/>
        <end position="277"/>
    </location>
</feature>
<keyword evidence="8 14" id="KW-1133">Transmembrane helix</keyword>
<dbReference type="EMBL" id="OL678042">
    <property type="protein sequence ID" value="UZZ44285.1"/>
    <property type="molecule type" value="Genomic_DNA"/>
</dbReference>
<name>A0A9E8LP76_9NEOP</name>
<feature type="transmembrane region" description="Helical" evidence="14">
    <location>
        <begin position="184"/>
        <end position="205"/>
    </location>
</feature>
<reference evidence="15" key="1">
    <citation type="submission" date="2021-11" db="EMBL/GenBank/DDBJ databases">
        <authorList>
            <person name="Ge X.-Y."/>
            <person name="Peng L."/>
            <person name="Sun C.-H."/>
            <person name="Wang B.-X."/>
        </authorList>
    </citation>
    <scope>NUCLEOTIDE SEQUENCE</scope>
</reference>
<evidence type="ECO:0000256" key="4">
    <source>
        <dbReference type="ARBA" id="ARBA00021009"/>
    </source>
</evidence>
<dbReference type="EC" id="7.1.1.2" evidence="13"/>
<feature type="transmembrane region" description="Helical" evidence="14">
    <location>
        <begin position="12"/>
        <end position="33"/>
    </location>
</feature>
<dbReference type="GO" id="GO:0003954">
    <property type="term" value="F:NADH dehydrogenase activity"/>
    <property type="evidence" value="ECO:0007669"/>
    <property type="project" value="TreeGrafter"/>
</dbReference>
<evidence type="ECO:0000256" key="13">
    <source>
        <dbReference type="RuleBase" id="RU000473"/>
    </source>
</evidence>
<evidence type="ECO:0000256" key="5">
    <source>
        <dbReference type="ARBA" id="ARBA00022448"/>
    </source>
</evidence>
<feature type="transmembrane region" description="Helical" evidence="14">
    <location>
        <begin position="150"/>
        <end position="172"/>
    </location>
</feature>
<feature type="transmembrane region" description="Helical" evidence="14">
    <location>
        <begin position="289"/>
        <end position="309"/>
    </location>
</feature>
<keyword evidence="7" id="KW-0999">Mitochondrion inner membrane</keyword>
<keyword evidence="5" id="KW-0813">Transport</keyword>
<dbReference type="CTD" id="4535"/>
<feature type="transmembrane region" description="Helical" evidence="14">
    <location>
        <begin position="105"/>
        <end position="129"/>
    </location>
</feature>
<sequence length="319" mass="37895">MFLNFLYNLFSGFFSMIFLMLGLLISVAFYSLLERKVLSYVQFRKGPNKVGLIGIFQSFGDAMKLLSKLSMSLEKFNIFIYYMVPMFMFTFSVLIWVVFPYLGVMFMFVLGFLFIICLFSLGVYMIMFSGWSSNSIYSMLGGLRGVIQTISYEVSLVIILFFGFIYVGSYNISEFYFFQIYGNWFMFMVFPLVCILLISMMAEVNRTPFDFAEGESELVSGFNLEYSGVGFVMLFMSEYMSILFMSFFFVVLFMGGDYYLFFFYIKFFMISFFFVWVRGSFPRYRYDKLMMLTWKIFLPVSLSFFMFNWSMYLYMCWNL</sequence>
<proteinExistence type="inferred from homology"/>
<evidence type="ECO:0000313" key="15">
    <source>
        <dbReference type="EMBL" id="UZZ44285.1"/>
    </source>
</evidence>
<evidence type="ECO:0000256" key="9">
    <source>
        <dbReference type="ARBA" id="ARBA00023075"/>
    </source>
</evidence>
<keyword evidence="11 14" id="KW-0472">Membrane</keyword>
<comment type="catalytic activity">
    <reaction evidence="13">
        <text>a ubiquinone + NADH + 5 H(+)(in) = a ubiquinol + NAD(+) + 4 H(+)(out)</text>
        <dbReference type="Rhea" id="RHEA:29091"/>
        <dbReference type="Rhea" id="RHEA-COMP:9565"/>
        <dbReference type="Rhea" id="RHEA-COMP:9566"/>
        <dbReference type="ChEBI" id="CHEBI:15378"/>
        <dbReference type="ChEBI" id="CHEBI:16389"/>
        <dbReference type="ChEBI" id="CHEBI:17976"/>
        <dbReference type="ChEBI" id="CHEBI:57540"/>
        <dbReference type="ChEBI" id="CHEBI:57945"/>
        <dbReference type="EC" id="7.1.1.2"/>
    </reaction>
</comment>
<dbReference type="PROSITE" id="PS00668">
    <property type="entry name" value="COMPLEX1_ND1_2"/>
    <property type="match status" value="1"/>
</dbReference>
<gene>
    <name evidence="15" type="primary">ND1</name>
</gene>
<dbReference type="InterPro" id="IPR001694">
    <property type="entry name" value="NADH_UbQ_OxRdtase_su1/FPO"/>
</dbReference>
<dbReference type="Pfam" id="PF00146">
    <property type="entry name" value="NADHdh"/>
    <property type="match status" value="1"/>
</dbReference>
<dbReference type="PANTHER" id="PTHR11432">
    <property type="entry name" value="NADH DEHYDROGENASE SUBUNIT 1"/>
    <property type="match status" value="1"/>
</dbReference>
<dbReference type="HAMAP" id="MF_01350">
    <property type="entry name" value="NDH1_NuoH"/>
    <property type="match status" value="1"/>
</dbReference>
<feature type="transmembrane region" description="Helical" evidence="14">
    <location>
        <begin position="226"/>
        <end position="252"/>
    </location>
</feature>
<keyword evidence="10 13" id="KW-0496">Mitochondrion</keyword>